<feature type="region of interest" description="Disordered" evidence="4">
    <location>
        <begin position="1"/>
        <end position="39"/>
    </location>
</feature>
<dbReference type="Gene3D" id="1.20.120.530">
    <property type="entry name" value="GntR ligand-binding domain-like"/>
    <property type="match status" value="1"/>
</dbReference>
<organism evidence="6 7">
    <name type="scientific">Rhizobium etli (strain CIAT 652)</name>
    <dbReference type="NCBI Taxonomy" id="491916"/>
    <lineage>
        <taxon>Bacteria</taxon>
        <taxon>Pseudomonadati</taxon>
        <taxon>Pseudomonadota</taxon>
        <taxon>Alphaproteobacteria</taxon>
        <taxon>Hyphomicrobiales</taxon>
        <taxon>Rhizobiaceae</taxon>
        <taxon>Rhizobium/Agrobacterium group</taxon>
        <taxon>Rhizobium</taxon>
    </lineage>
</organism>
<dbReference type="AlphaFoldDB" id="B3Q2B4"/>
<dbReference type="Gene3D" id="1.10.10.10">
    <property type="entry name" value="Winged helix-like DNA-binding domain superfamily/Winged helix DNA-binding domain"/>
    <property type="match status" value="1"/>
</dbReference>
<dbReference type="SMART" id="SM00895">
    <property type="entry name" value="FCD"/>
    <property type="match status" value="1"/>
</dbReference>
<feature type="domain" description="HTH gntR-type" evidence="5">
    <location>
        <begin position="71"/>
        <end position="138"/>
    </location>
</feature>
<accession>B3Q2B4</accession>
<dbReference type="SUPFAM" id="SSF48008">
    <property type="entry name" value="GntR ligand-binding domain-like"/>
    <property type="match status" value="1"/>
</dbReference>
<dbReference type="InterPro" id="IPR011711">
    <property type="entry name" value="GntR_C"/>
</dbReference>
<dbReference type="PANTHER" id="PTHR43537:SF24">
    <property type="entry name" value="GLUCONATE OPERON TRANSCRIPTIONAL REPRESSOR"/>
    <property type="match status" value="1"/>
</dbReference>
<dbReference type="PROSITE" id="PS50949">
    <property type="entry name" value="HTH_GNTR"/>
    <property type="match status" value="1"/>
</dbReference>
<keyword evidence="3" id="KW-0804">Transcription</keyword>
<dbReference type="EMBL" id="CP001076">
    <property type="protein sequence ID" value="ACE93820.1"/>
    <property type="molecule type" value="Genomic_DNA"/>
</dbReference>
<feature type="compositionally biased region" description="Polar residues" evidence="4">
    <location>
        <begin position="14"/>
        <end position="25"/>
    </location>
</feature>
<dbReference type="KEGG" id="rec:RHECIAT_PB0000107"/>
<proteinExistence type="predicted"/>
<keyword evidence="6" id="KW-0614">Plasmid</keyword>
<name>B3Q2B4_RHIE6</name>
<evidence type="ECO:0000313" key="6">
    <source>
        <dbReference type="EMBL" id="ACE93820.1"/>
    </source>
</evidence>
<evidence type="ECO:0000256" key="3">
    <source>
        <dbReference type="ARBA" id="ARBA00023163"/>
    </source>
</evidence>
<dbReference type="PANTHER" id="PTHR43537">
    <property type="entry name" value="TRANSCRIPTIONAL REGULATOR, GNTR FAMILY"/>
    <property type="match status" value="1"/>
</dbReference>
<dbReference type="HOGENOM" id="CLU_017584_5_1_5"/>
<dbReference type="InterPro" id="IPR008920">
    <property type="entry name" value="TF_FadR/GntR_C"/>
</dbReference>
<reference evidence="6 7" key="1">
    <citation type="submission" date="2008-04" db="EMBL/GenBank/DDBJ databases">
        <title>Genome diversity and DNA divergence of Rhizobium etli.</title>
        <authorList>
            <person name="Gonzalez V."/>
            <person name="Acosta J.L."/>
            <person name="Santamaria R.I."/>
            <person name="Bustos P."/>
            <person name="Hernandez-Gonzalez I.L."/>
            <person name="Fernandez J.L."/>
            <person name="Diaz R."/>
            <person name="Flores M."/>
            <person name="Mora J."/>
            <person name="Palacios R."/>
            <person name="Davila G."/>
        </authorList>
    </citation>
    <scope>NUCLEOTIDE SEQUENCE [LARGE SCALE GENOMIC DNA]</scope>
    <source>
        <strain evidence="7">CIAT 652</strain>
        <plasmid evidence="7">Plasmid pB</plasmid>
    </source>
</reference>
<dbReference type="GO" id="GO:0003677">
    <property type="term" value="F:DNA binding"/>
    <property type="evidence" value="ECO:0007669"/>
    <property type="project" value="UniProtKB-KW"/>
</dbReference>
<dbReference type="CDD" id="cd07377">
    <property type="entry name" value="WHTH_GntR"/>
    <property type="match status" value="1"/>
</dbReference>
<dbReference type="GO" id="GO:0003700">
    <property type="term" value="F:DNA-binding transcription factor activity"/>
    <property type="evidence" value="ECO:0007669"/>
    <property type="project" value="InterPro"/>
</dbReference>
<evidence type="ECO:0000259" key="5">
    <source>
        <dbReference type="PROSITE" id="PS50949"/>
    </source>
</evidence>
<dbReference type="SMART" id="SM00345">
    <property type="entry name" value="HTH_GNTR"/>
    <property type="match status" value="1"/>
</dbReference>
<dbReference type="Pfam" id="PF00392">
    <property type="entry name" value="GntR"/>
    <property type="match status" value="1"/>
</dbReference>
<keyword evidence="2" id="KW-0238">DNA-binding</keyword>
<dbReference type="InterPro" id="IPR036390">
    <property type="entry name" value="WH_DNA-bd_sf"/>
</dbReference>
<dbReference type="InterPro" id="IPR000524">
    <property type="entry name" value="Tscrpt_reg_HTH_GntR"/>
</dbReference>
<dbReference type="SUPFAM" id="SSF46785">
    <property type="entry name" value="Winged helix' DNA-binding domain"/>
    <property type="match status" value="1"/>
</dbReference>
<sequence length="284" mass="31368">MARQPIGSSWIGKPTSTQRAQSSRIVANDRSSDNLIESSPRSSHIFSSNSLVLRRTLIMVDVELQVARQNASLRVQVEERLRQAIATGKFKPGQRLVERELCEMIGVGRTSVREALRQLEAEGLITSFPHKGPVVSIITYEEAAQLYTVRALLEGFAGQQFAENGTAEDIATLQDAVREFEASAESGVGHRLIAAKNAFYDCLMDGSKNVFVRQMLTSLHNRINLLRMTSMTQPGRLKHSIAEIKEIAEAIQNRNGPRAAAACKHHIDMAAKVALEYLRNNTSG</sequence>
<keyword evidence="1" id="KW-0805">Transcription regulation</keyword>
<protein>
    <submittedName>
        <fullName evidence="6">Probable transcriptional regulator protein, GntR family</fullName>
    </submittedName>
</protein>
<dbReference type="PRINTS" id="PR00035">
    <property type="entry name" value="HTHGNTR"/>
</dbReference>
<evidence type="ECO:0000256" key="2">
    <source>
        <dbReference type="ARBA" id="ARBA00023125"/>
    </source>
</evidence>
<evidence type="ECO:0000313" key="7">
    <source>
        <dbReference type="Proteomes" id="UP000008817"/>
    </source>
</evidence>
<gene>
    <name evidence="6" type="ordered locus">RHECIAT_PB0000107</name>
</gene>
<dbReference type="Pfam" id="PF07729">
    <property type="entry name" value="FCD"/>
    <property type="match status" value="1"/>
</dbReference>
<geneLocation type="plasmid" evidence="6 7">
    <name>pB</name>
</geneLocation>
<dbReference type="Proteomes" id="UP000008817">
    <property type="component" value="Plasmid pB"/>
</dbReference>
<evidence type="ECO:0000256" key="1">
    <source>
        <dbReference type="ARBA" id="ARBA00023015"/>
    </source>
</evidence>
<evidence type="ECO:0000256" key="4">
    <source>
        <dbReference type="SAM" id="MobiDB-lite"/>
    </source>
</evidence>
<dbReference type="InterPro" id="IPR036388">
    <property type="entry name" value="WH-like_DNA-bd_sf"/>
</dbReference>